<feature type="domain" description="Response regulatory" evidence="9">
    <location>
        <begin position="10"/>
        <end position="130"/>
    </location>
</feature>
<dbReference type="SMART" id="SM00448">
    <property type="entry name" value="REC"/>
    <property type="match status" value="1"/>
</dbReference>
<dbReference type="Pfam" id="PF00072">
    <property type="entry name" value="Response_reg"/>
    <property type="match status" value="1"/>
</dbReference>
<evidence type="ECO:0000259" key="9">
    <source>
        <dbReference type="PROSITE" id="PS50110"/>
    </source>
</evidence>
<evidence type="ECO:0000256" key="1">
    <source>
        <dbReference type="ARBA" id="ARBA00000085"/>
    </source>
</evidence>
<dbReference type="InterPro" id="IPR011006">
    <property type="entry name" value="CheY-like_superfamily"/>
</dbReference>
<keyword evidence="5 10" id="KW-0418">Kinase</keyword>
<keyword evidence="6" id="KW-0067">ATP-binding</keyword>
<evidence type="ECO:0000313" key="10">
    <source>
        <dbReference type="EMBL" id="SDX25688.1"/>
    </source>
</evidence>
<dbReference type="PANTHER" id="PTHR44936:SF10">
    <property type="entry name" value="SENSOR PROTEIN RSTB"/>
    <property type="match status" value="1"/>
</dbReference>
<reference evidence="10 11" key="1">
    <citation type="submission" date="2016-10" db="EMBL/GenBank/DDBJ databases">
        <authorList>
            <person name="de Groot N.N."/>
        </authorList>
    </citation>
    <scope>NUCLEOTIDE SEQUENCE [LARGE SCALE GENOMIC DNA]</scope>
    <source>
        <strain evidence="10 11">DSM 3756</strain>
    </source>
</reference>
<gene>
    <name evidence="10" type="ORF">SAMN05443574_12228</name>
</gene>
<dbReference type="SUPFAM" id="SSF55874">
    <property type="entry name" value="ATPase domain of HSP90 chaperone/DNA topoisomerase II/histidine kinase"/>
    <property type="match status" value="1"/>
</dbReference>
<accession>A0A1H3A8Q7</accession>
<dbReference type="EMBL" id="FNOF01000022">
    <property type="protein sequence ID" value="SDX25688.1"/>
    <property type="molecule type" value="Genomic_DNA"/>
</dbReference>
<evidence type="ECO:0000256" key="4">
    <source>
        <dbReference type="ARBA" id="ARBA00022741"/>
    </source>
</evidence>
<protein>
    <recommendedName>
        <fullName evidence="2">histidine kinase</fullName>
        <ecNumber evidence="2">2.7.13.3</ecNumber>
    </recommendedName>
</protein>
<dbReference type="InterPro" id="IPR001789">
    <property type="entry name" value="Sig_transdc_resp-reg_receiver"/>
</dbReference>
<dbReference type="SMART" id="SM00387">
    <property type="entry name" value="HATPase_c"/>
    <property type="match status" value="1"/>
</dbReference>
<keyword evidence="3" id="KW-0808">Transferase</keyword>
<dbReference type="PRINTS" id="PR00344">
    <property type="entry name" value="BCTRLSENSOR"/>
</dbReference>
<evidence type="ECO:0000256" key="7">
    <source>
        <dbReference type="PROSITE-ProRule" id="PRU00169"/>
    </source>
</evidence>
<feature type="domain" description="Histidine kinase" evidence="8">
    <location>
        <begin position="153"/>
        <end position="358"/>
    </location>
</feature>
<evidence type="ECO:0000256" key="2">
    <source>
        <dbReference type="ARBA" id="ARBA00012438"/>
    </source>
</evidence>
<dbReference type="CDD" id="cd00075">
    <property type="entry name" value="HATPase"/>
    <property type="match status" value="1"/>
</dbReference>
<dbReference type="InterPro" id="IPR005467">
    <property type="entry name" value="His_kinase_dom"/>
</dbReference>
<keyword evidence="7" id="KW-0597">Phosphoprotein</keyword>
<dbReference type="Pfam" id="PF02518">
    <property type="entry name" value="HATPase_c"/>
    <property type="match status" value="1"/>
</dbReference>
<evidence type="ECO:0000313" key="11">
    <source>
        <dbReference type="Proteomes" id="UP000182573"/>
    </source>
</evidence>
<dbReference type="GO" id="GO:0000160">
    <property type="term" value="P:phosphorelay signal transduction system"/>
    <property type="evidence" value="ECO:0007669"/>
    <property type="project" value="InterPro"/>
</dbReference>
<organism evidence="10 11">
    <name type="scientific">Haloarcula vallismortis</name>
    <name type="common">Halobacterium vallismortis</name>
    <dbReference type="NCBI Taxonomy" id="28442"/>
    <lineage>
        <taxon>Archaea</taxon>
        <taxon>Methanobacteriati</taxon>
        <taxon>Methanobacteriota</taxon>
        <taxon>Stenosarchaea group</taxon>
        <taxon>Halobacteria</taxon>
        <taxon>Halobacteriales</taxon>
        <taxon>Haloarculaceae</taxon>
        <taxon>Haloarcula</taxon>
    </lineage>
</organism>
<dbReference type="InterPro" id="IPR003594">
    <property type="entry name" value="HATPase_dom"/>
</dbReference>
<dbReference type="InterPro" id="IPR050980">
    <property type="entry name" value="2C_sensor_his_kinase"/>
</dbReference>
<dbReference type="Proteomes" id="UP000182573">
    <property type="component" value="Unassembled WGS sequence"/>
</dbReference>
<evidence type="ECO:0000259" key="8">
    <source>
        <dbReference type="PROSITE" id="PS50109"/>
    </source>
</evidence>
<dbReference type="AlphaFoldDB" id="A0A1H3A8Q7"/>
<dbReference type="GO" id="GO:0004673">
    <property type="term" value="F:protein histidine kinase activity"/>
    <property type="evidence" value="ECO:0007669"/>
    <property type="project" value="UniProtKB-EC"/>
</dbReference>
<sequence>MTMTGTIHLDVLLVEDNPGDARLVEHHLNSPAVAHFVDGVSISHVESLSPVDEQLEAAHDVVLLDLGLPESTGLTTLDRATEMIGGVPIIVLTGMQDREMAIEAINRGAQDYLPKADLDGDRLVRALRYAVVRSRQQRAIQRQTDQMDFFNSILQHDILNGMNVIRARGELLEDTLDSQEREYASTIVQWSDDLIDLTEKVRSVLETVTDKDGRDHEHRNLQAVLTDAAERARSVCDDCTVTVESEAVTVVADELLDDVFANLFLNAVEHGGADVTIDVTTTVGEGVVTVCLADDGDGVPSSDARRIFERGEKGSESGGTGFGLYFVDTMVRSYGGDVWVEDSDLGGAAFYIELPHATP</sequence>
<keyword evidence="4" id="KW-0547">Nucleotide-binding</keyword>
<dbReference type="GO" id="GO:0005524">
    <property type="term" value="F:ATP binding"/>
    <property type="evidence" value="ECO:0007669"/>
    <property type="project" value="UniProtKB-KW"/>
</dbReference>
<dbReference type="InterPro" id="IPR036890">
    <property type="entry name" value="HATPase_C_sf"/>
</dbReference>
<evidence type="ECO:0000256" key="6">
    <source>
        <dbReference type="ARBA" id="ARBA00022840"/>
    </source>
</evidence>
<dbReference type="SUPFAM" id="SSF52172">
    <property type="entry name" value="CheY-like"/>
    <property type="match status" value="1"/>
</dbReference>
<feature type="modified residue" description="4-aspartylphosphate" evidence="7">
    <location>
        <position position="65"/>
    </location>
</feature>
<dbReference type="PANTHER" id="PTHR44936">
    <property type="entry name" value="SENSOR PROTEIN CREC"/>
    <property type="match status" value="1"/>
</dbReference>
<dbReference type="PROSITE" id="PS50110">
    <property type="entry name" value="RESPONSE_REGULATORY"/>
    <property type="match status" value="1"/>
</dbReference>
<dbReference type="STRING" id="28442.SAMN05443574_12228"/>
<evidence type="ECO:0000256" key="5">
    <source>
        <dbReference type="ARBA" id="ARBA00022777"/>
    </source>
</evidence>
<dbReference type="Gene3D" id="3.40.50.2300">
    <property type="match status" value="1"/>
</dbReference>
<dbReference type="PROSITE" id="PS50109">
    <property type="entry name" value="HIS_KIN"/>
    <property type="match status" value="1"/>
</dbReference>
<dbReference type="Gene3D" id="3.30.565.10">
    <property type="entry name" value="Histidine kinase-like ATPase, C-terminal domain"/>
    <property type="match status" value="1"/>
</dbReference>
<dbReference type="EC" id="2.7.13.3" evidence="2"/>
<dbReference type="InterPro" id="IPR004358">
    <property type="entry name" value="Sig_transdc_His_kin-like_C"/>
</dbReference>
<evidence type="ECO:0000256" key="3">
    <source>
        <dbReference type="ARBA" id="ARBA00022679"/>
    </source>
</evidence>
<comment type="catalytic activity">
    <reaction evidence="1">
        <text>ATP + protein L-histidine = ADP + protein N-phospho-L-histidine.</text>
        <dbReference type="EC" id="2.7.13.3"/>
    </reaction>
</comment>
<name>A0A1H3A8Q7_HALVA</name>
<proteinExistence type="predicted"/>